<reference evidence="2" key="1">
    <citation type="journal article" date="2023" name="Mol. Phylogenet. Evol.">
        <title>Genome-scale phylogeny and comparative genomics of the fungal order Sordariales.</title>
        <authorList>
            <person name="Hensen N."/>
            <person name="Bonometti L."/>
            <person name="Westerberg I."/>
            <person name="Brannstrom I.O."/>
            <person name="Guillou S."/>
            <person name="Cros-Aarteil S."/>
            <person name="Calhoun S."/>
            <person name="Haridas S."/>
            <person name="Kuo A."/>
            <person name="Mondo S."/>
            <person name="Pangilinan J."/>
            <person name="Riley R."/>
            <person name="LaButti K."/>
            <person name="Andreopoulos B."/>
            <person name="Lipzen A."/>
            <person name="Chen C."/>
            <person name="Yan M."/>
            <person name="Daum C."/>
            <person name="Ng V."/>
            <person name="Clum A."/>
            <person name="Steindorff A."/>
            <person name="Ohm R.A."/>
            <person name="Martin F."/>
            <person name="Silar P."/>
            <person name="Natvig D.O."/>
            <person name="Lalanne C."/>
            <person name="Gautier V."/>
            <person name="Ament-Velasquez S.L."/>
            <person name="Kruys A."/>
            <person name="Hutchinson M.I."/>
            <person name="Powell A.J."/>
            <person name="Barry K."/>
            <person name="Miller A.N."/>
            <person name="Grigoriev I.V."/>
            <person name="Debuchy R."/>
            <person name="Gladieux P."/>
            <person name="Hiltunen Thoren M."/>
            <person name="Johannesson H."/>
        </authorList>
    </citation>
    <scope>NUCLEOTIDE SEQUENCE</scope>
    <source>
        <strain evidence="2">CBS 118394</strain>
    </source>
</reference>
<evidence type="ECO:0000256" key="1">
    <source>
        <dbReference type="SAM" id="MobiDB-lite"/>
    </source>
</evidence>
<organism evidence="2 3">
    <name type="scientific">Apodospora peruviana</name>
    <dbReference type="NCBI Taxonomy" id="516989"/>
    <lineage>
        <taxon>Eukaryota</taxon>
        <taxon>Fungi</taxon>
        <taxon>Dikarya</taxon>
        <taxon>Ascomycota</taxon>
        <taxon>Pezizomycotina</taxon>
        <taxon>Sordariomycetes</taxon>
        <taxon>Sordariomycetidae</taxon>
        <taxon>Sordariales</taxon>
        <taxon>Lasiosphaeriaceae</taxon>
        <taxon>Apodospora</taxon>
    </lineage>
</organism>
<evidence type="ECO:0000313" key="3">
    <source>
        <dbReference type="Proteomes" id="UP001283341"/>
    </source>
</evidence>
<keyword evidence="3" id="KW-1185">Reference proteome</keyword>
<name>A0AAE0LYV3_9PEZI</name>
<protein>
    <submittedName>
        <fullName evidence="2">Uncharacterized protein</fullName>
    </submittedName>
</protein>
<comment type="caution">
    <text evidence="2">The sequence shown here is derived from an EMBL/GenBank/DDBJ whole genome shotgun (WGS) entry which is preliminary data.</text>
</comment>
<gene>
    <name evidence="2" type="ORF">B0H66DRAFT_608021</name>
</gene>
<reference evidence="2" key="2">
    <citation type="submission" date="2023-06" db="EMBL/GenBank/DDBJ databases">
        <authorList>
            <consortium name="Lawrence Berkeley National Laboratory"/>
            <person name="Haridas S."/>
            <person name="Hensen N."/>
            <person name="Bonometti L."/>
            <person name="Westerberg I."/>
            <person name="Brannstrom I.O."/>
            <person name="Guillou S."/>
            <person name="Cros-Aarteil S."/>
            <person name="Calhoun S."/>
            <person name="Kuo A."/>
            <person name="Mondo S."/>
            <person name="Pangilinan J."/>
            <person name="Riley R."/>
            <person name="Labutti K."/>
            <person name="Andreopoulos B."/>
            <person name="Lipzen A."/>
            <person name="Chen C."/>
            <person name="Yanf M."/>
            <person name="Daum C."/>
            <person name="Ng V."/>
            <person name="Clum A."/>
            <person name="Steindorff A."/>
            <person name="Ohm R."/>
            <person name="Martin F."/>
            <person name="Silar P."/>
            <person name="Natvig D."/>
            <person name="Lalanne C."/>
            <person name="Gautier V."/>
            <person name="Ament-Velasquez S.L."/>
            <person name="Kruys A."/>
            <person name="Hutchinson M.I."/>
            <person name="Powell A.J."/>
            <person name="Barry K."/>
            <person name="Miller A.N."/>
            <person name="Grigoriev I.V."/>
            <person name="Debuchy R."/>
            <person name="Gladieux P."/>
            <person name="Thoren M.H."/>
            <person name="Johannesson H."/>
        </authorList>
    </citation>
    <scope>NUCLEOTIDE SEQUENCE</scope>
    <source>
        <strain evidence="2">CBS 118394</strain>
    </source>
</reference>
<dbReference type="Proteomes" id="UP001283341">
    <property type="component" value="Unassembled WGS sequence"/>
</dbReference>
<dbReference type="EMBL" id="JAUEDM010000008">
    <property type="protein sequence ID" value="KAK3312961.1"/>
    <property type="molecule type" value="Genomic_DNA"/>
</dbReference>
<sequence>MDPQNPLADREKALENQWIREKEKQMAKDRSARKTQAKSGSAQGGQGQQAGSSNQEQK</sequence>
<accession>A0AAE0LYV3</accession>
<feature type="compositionally biased region" description="Basic and acidic residues" evidence="1">
    <location>
        <begin position="21"/>
        <end position="32"/>
    </location>
</feature>
<proteinExistence type="predicted"/>
<feature type="region of interest" description="Disordered" evidence="1">
    <location>
        <begin position="21"/>
        <end position="58"/>
    </location>
</feature>
<feature type="compositionally biased region" description="Low complexity" evidence="1">
    <location>
        <begin position="49"/>
        <end position="58"/>
    </location>
</feature>
<evidence type="ECO:0000313" key="2">
    <source>
        <dbReference type="EMBL" id="KAK3312961.1"/>
    </source>
</evidence>
<dbReference type="AlphaFoldDB" id="A0AAE0LYV3"/>